<dbReference type="InterPro" id="IPR036890">
    <property type="entry name" value="HATPase_C_sf"/>
</dbReference>
<dbReference type="InterPro" id="IPR050980">
    <property type="entry name" value="2C_sensor_his_kinase"/>
</dbReference>
<evidence type="ECO:0000256" key="7">
    <source>
        <dbReference type="ARBA" id="ARBA00022777"/>
    </source>
</evidence>
<dbReference type="SUPFAM" id="SSF55874">
    <property type="entry name" value="ATPase domain of HSP90 chaperone/DNA topoisomerase II/histidine kinase"/>
    <property type="match status" value="1"/>
</dbReference>
<evidence type="ECO:0000256" key="1">
    <source>
        <dbReference type="ARBA" id="ARBA00000085"/>
    </source>
</evidence>
<keyword evidence="9" id="KW-0812">Transmembrane</keyword>
<dbReference type="SUPFAM" id="SSF47384">
    <property type="entry name" value="Homodimeric domain of signal transducing histidine kinase"/>
    <property type="match status" value="1"/>
</dbReference>
<dbReference type="GO" id="GO:0016301">
    <property type="term" value="F:kinase activity"/>
    <property type="evidence" value="ECO:0007669"/>
    <property type="project" value="UniProtKB-KW"/>
</dbReference>
<dbReference type="InterPro" id="IPR003660">
    <property type="entry name" value="HAMP_dom"/>
</dbReference>
<dbReference type="InterPro" id="IPR036097">
    <property type="entry name" value="HisK_dim/P_sf"/>
</dbReference>
<evidence type="ECO:0000256" key="8">
    <source>
        <dbReference type="ARBA" id="ARBA00022840"/>
    </source>
</evidence>
<feature type="transmembrane region" description="Helical" evidence="9">
    <location>
        <begin position="135"/>
        <end position="154"/>
    </location>
</feature>
<sequence>MNRHSLSSRISAIFGISFALVCLLFLLLDNMQTQRALEVMQQRQFQAVNYLFQLHQNNTPPKDIEAYFRHFGLKQVSNRNLMAAVLEKGEVTFHRTTSLGSLSSIVYNKRYYLLLDNPAVRVVFENQNIKHTDDFLWIALALALAVLVSIYVSVMRSIYPLKPLSQSIRRFASGDMDITCKSDKKDEIAEVANEFDRAVKKIRDLIRSRQLFLRTIMHELKTPIGKGRIVAEMVKGDVQKKRLVGIFERLDLLINEFSKIEQLVSKSYSVNLQECPLSLVVEQGCDLLMLDEVQMQERLHVNLCHDFLVKADFELLALAIKNLIDNALKYSSDKKVAVTTTEKGLRISNHGPALKHSIEHYCEAFVTTAEQTKNGMGLGLYIVTNILALHGMKMAYTYENGTHYFDLLLGKNSGI</sequence>
<evidence type="ECO:0000256" key="4">
    <source>
        <dbReference type="ARBA" id="ARBA00022553"/>
    </source>
</evidence>
<keyword evidence="6" id="KW-0547">Nucleotide-binding</keyword>
<dbReference type="CDD" id="cd06225">
    <property type="entry name" value="HAMP"/>
    <property type="match status" value="1"/>
</dbReference>
<reference evidence="13" key="1">
    <citation type="submission" date="2021-02" db="EMBL/GenBank/DDBJ databases">
        <title>Sulfurospirillum tamanensis sp. nov.</title>
        <authorList>
            <person name="Merkel A.Y."/>
        </authorList>
    </citation>
    <scope>NUCLEOTIDE SEQUENCE [LARGE SCALE GENOMIC DNA]</scope>
    <source>
        <strain evidence="13">T05b</strain>
    </source>
</reference>
<feature type="domain" description="HAMP" evidence="11">
    <location>
        <begin position="155"/>
        <end position="207"/>
    </location>
</feature>
<evidence type="ECO:0000259" key="10">
    <source>
        <dbReference type="PROSITE" id="PS50109"/>
    </source>
</evidence>
<evidence type="ECO:0000256" key="6">
    <source>
        <dbReference type="ARBA" id="ARBA00022741"/>
    </source>
</evidence>
<dbReference type="SMART" id="SM00387">
    <property type="entry name" value="HATPase_c"/>
    <property type="match status" value="1"/>
</dbReference>
<dbReference type="SMART" id="SM00304">
    <property type="entry name" value="HAMP"/>
    <property type="match status" value="1"/>
</dbReference>
<dbReference type="Gene3D" id="6.10.340.10">
    <property type="match status" value="1"/>
</dbReference>
<dbReference type="PANTHER" id="PTHR44936:SF10">
    <property type="entry name" value="SENSOR PROTEIN RSTB"/>
    <property type="match status" value="1"/>
</dbReference>
<protein>
    <recommendedName>
        <fullName evidence="3">histidine kinase</fullName>
        <ecNumber evidence="3">2.7.13.3</ecNumber>
    </recommendedName>
</protein>
<dbReference type="SUPFAM" id="SSF158472">
    <property type="entry name" value="HAMP domain-like"/>
    <property type="match status" value="1"/>
</dbReference>
<dbReference type="PROSITE" id="PS50885">
    <property type="entry name" value="HAMP"/>
    <property type="match status" value="1"/>
</dbReference>
<feature type="domain" description="Histidine kinase" evidence="10">
    <location>
        <begin position="215"/>
        <end position="413"/>
    </location>
</feature>
<dbReference type="InterPro" id="IPR005467">
    <property type="entry name" value="His_kinase_dom"/>
</dbReference>
<organism evidence="12 13">
    <name type="scientific">Sulfurospirillum tamanense</name>
    <dbReference type="NCBI Taxonomy" id="2813362"/>
    <lineage>
        <taxon>Bacteria</taxon>
        <taxon>Pseudomonadati</taxon>
        <taxon>Campylobacterota</taxon>
        <taxon>Epsilonproteobacteria</taxon>
        <taxon>Campylobacterales</taxon>
        <taxon>Sulfurospirillaceae</taxon>
        <taxon>Sulfurospirillum</taxon>
    </lineage>
</organism>
<keyword evidence="5" id="KW-0808">Transferase</keyword>
<evidence type="ECO:0000259" key="11">
    <source>
        <dbReference type="PROSITE" id="PS50885"/>
    </source>
</evidence>
<dbReference type="Pfam" id="PF02518">
    <property type="entry name" value="HATPase_c"/>
    <property type="match status" value="1"/>
</dbReference>
<dbReference type="RefSeq" id="WP_205458092.1">
    <property type="nucleotide sequence ID" value="NZ_JAFHKK010000003.1"/>
</dbReference>
<reference evidence="12 13" key="3">
    <citation type="submission" date="2021-02" db="EMBL/GenBank/DDBJ databases">
        <authorList>
            <person name="Merkel A.Y."/>
        </authorList>
    </citation>
    <scope>NUCLEOTIDE SEQUENCE [LARGE SCALE GENOMIC DNA]</scope>
    <source>
        <strain evidence="12 13">T05b</strain>
    </source>
</reference>
<reference evidence="12 13" key="2">
    <citation type="submission" date="2021-02" db="EMBL/GenBank/DDBJ databases">
        <title>Sulfurospirillum tamanensis sp. nov.</title>
        <authorList>
            <person name="Frolova A."/>
            <person name="Merkel A."/>
            <person name="Slobodkin A."/>
        </authorList>
    </citation>
    <scope>NUCLEOTIDE SEQUENCE [LARGE SCALE GENOMIC DNA]</scope>
    <source>
        <strain evidence="12 13">T05b</strain>
    </source>
</reference>
<evidence type="ECO:0000313" key="12">
    <source>
        <dbReference type="EMBL" id="MBN2963657.1"/>
    </source>
</evidence>
<evidence type="ECO:0000256" key="3">
    <source>
        <dbReference type="ARBA" id="ARBA00012438"/>
    </source>
</evidence>
<keyword evidence="9" id="KW-1133">Transmembrane helix</keyword>
<dbReference type="PANTHER" id="PTHR44936">
    <property type="entry name" value="SENSOR PROTEIN CREC"/>
    <property type="match status" value="1"/>
</dbReference>
<dbReference type="EC" id="2.7.13.3" evidence="3"/>
<evidence type="ECO:0000256" key="5">
    <source>
        <dbReference type="ARBA" id="ARBA00022679"/>
    </source>
</evidence>
<dbReference type="EMBL" id="JAFHKK010000003">
    <property type="protein sequence ID" value="MBN2963657.1"/>
    <property type="molecule type" value="Genomic_DNA"/>
</dbReference>
<evidence type="ECO:0000313" key="13">
    <source>
        <dbReference type="Proteomes" id="UP000703590"/>
    </source>
</evidence>
<dbReference type="Gene3D" id="3.30.565.10">
    <property type="entry name" value="Histidine kinase-like ATPase, C-terminal domain"/>
    <property type="match status" value="1"/>
</dbReference>
<comment type="caution">
    <text evidence="12">The sequence shown here is derived from an EMBL/GenBank/DDBJ whole genome shotgun (WGS) entry which is preliminary data.</text>
</comment>
<dbReference type="NCBIfam" id="NF038389">
    <property type="entry name" value="ArsS_fam_HK"/>
    <property type="match status" value="1"/>
</dbReference>
<name>A0ABS2WPM4_9BACT</name>
<keyword evidence="7 12" id="KW-0418">Kinase</keyword>
<accession>A0ABS2WPM4</accession>
<dbReference type="PROSITE" id="PS50109">
    <property type="entry name" value="HIS_KIN"/>
    <property type="match status" value="1"/>
</dbReference>
<keyword evidence="13" id="KW-1185">Reference proteome</keyword>
<dbReference type="InterPro" id="IPR047994">
    <property type="entry name" value="ArsS-like"/>
</dbReference>
<dbReference type="Proteomes" id="UP000703590">
    <property type="component" value="Unassembled WGS sequence"/>
</dbReference>
<keyword evidence="9" id="KW-0472">Membrane</keyword>
<evidence type="ECO:0000256" key="2">
    <source>
        <dbReference type="ARBA" id="ARBA00004370"/>
    </source>
</evidence>
<proteinExistence type="predicted"/>
<evidence type="ECO:0000256" key="9">
    <source>
        <dbReference type="SAM" id="Phobius"/>
    </source>
</evidence>
<keyword evidence="8" id="KW-0067">ATP-binding</keyword>
<dbReference type="InterPro" id="IPR003594">
    <property type="entry name" value="HATPase_dom"/>
</dbReference>
<keyword evidence="4" id="KW-0597">Phosphoprotein</keyword>
<comment type="catalytic activity">
    <reaction evidence="1">
        <text>ATP + protein L-histidine = ADP + protein N-phospho-L-histidine.</text>
        <dbReference type="EC" id="2.7.13.3"/>
    </reaction>
</comment>
<comment type="subcellular location">
    <subcellularLocation>
        <location evidence="2">Membrane</location>
    </subcellularLocation>
</comment>
<gene>
    <name evidence="12" type="ORF">JWV37_02600</name>
</gene>